<proteinExistence type="predicted"/>
<dbReference type="AlphaFoldDB" id="V5SHY2"/>
<protein>
    <submittedName>
        <fullName evidence="2">Uncharacterized protein</fullName>
    </submittedName>
</protein>
<dbReference type="KEGG" id="hni:W911_09265"/>
<feature type="compositionally biased region" description="Polar residues" evidence="1">
    <location>
        <begin position="15"/>
        <end position="29"/>
    </location>
</feature>
<evidence type="ECO:0000256" key="1">
    <source>
        <dbReference type="SAM" id="MobiDB-lite"/>
    </source>
</evidence>
<evidence type="ECO:0000313" key="2">
    <source>
        <dbReference type="EMBL" id="AHB50148.1"/>
    </source>
</evidence>
<reference evidence="2 3" key="1">
    <citation type="journal article" date="2014" name="Genome Announc.">
        <title>Complete Genome Sequence of Hyphomicrobium nitrativorans Strain NL23, a Denitrifying Bacterium Isolated from Biofilm of a Methanol-Fed Denitrification System Treating Seawater at the Montreal Biodome.</title>
        <authorList>
            <person name="Martineau C."/>
            <person name="Villeneuve C."/>
            <person name="Mauffrey F."/>
            <person name="Villemur R."/>
        </authorList>
    </citation>
    <scope>NUCLEOTIDE SEQUENCE [LARGE SCALE GENOMIC DNA]</scope>
    <source>
        <strain evidence="2">NL23</strain>
    </source>
</reference>
<dbReference type="PATRIC" id="fig|1029756.8.peg.1932"/>
<gene>
    <name evidence="2" type="ORF">W911_09265</name>
</gene>
<feature type="region of interest" description="Disordered" evidence="1">
    <location>
        <begin position="1"/>
        <end position="33"/>
    </location>
</feature>
<accession>V5SHY2</accession>
<dbReference type="Proteomes" id="UP000018542">
    <property type="component" value="Chromosome"/>
</dbReference>
<evidence type="ECO:0000313" key="3">
    <source>
        <dbReference type="Proteomes" id="UP000018542"/>
    </source>
</evidence>
<dbReference type="EMBL" id="CP006912">
    <property type="protein sequence ID" value="AHB50148.1"/>
    <property type="molecule type" value="Genomic_DNA"/>
</dbReference>
<organism evidence="2 3">
    <name type="scientific">Hyphomicrobium nitrativorans NL23</name>
    <dbReference type="NCBI Taxonomy" id="1029756"/>
    <lineage>
        <taxon>Bacteria</taxon>
        <taxon>Pseudomonadati</taxon>
        <taxon>Pseudomonadota</taxon>
        <taxon>Alphaproteobacteria</taxon>
        <taxon>Hyphomicrobiales</taxon>
        <taxon>Hyphomicrobiaceae</taxon>
        <taxon>Hyphomicrobium</taxon>
    </lineage>
</organism>
<keyword evidence="3" id="KW-1185">Reference proteome</keyword>
<sequence length="49" mass="5308">MKHSQLLGERETGLASFSTRNGQTQNTEGSLPIPAGSVVEFEDLYALVQ</sequence>
<dbReference type="HOGENOM" id="CLU_3136582_0_0_5"/>
<name>V5SHY2_9HYPH</name>